<keyword evidence="6" id="KW-0663">Pyridoxal phosphate</keyword>
<dbReference type="GO" id="GO:0033585">
    <property type="term" value="P:L-phenylalanine biosynthetic process from chorismate via phenylpyruvate"/>
    <property type="evidence" value="ECO:0007669"/>
    <property type="project" value="TreeGrafter"/>
</dbReference>
<dbReference type="GO" id="GO:0042802">
    <property type="term" value="F:identical protein binding"/>
    <property type="evidence" value="ECO:0007669"/>
    <property type="project" value="TreeGrafter"/>
</dbReference>
<dbReference type="InterPro" id="IPR015424">
    <property type="entry name" value="PyrdxlP-dep_Trfase"/>
</dbReference>
<keyword evidence="7" id="KW-0175">Coiled coil</keyword>
<comment type="similarity">
    <text evidence="2">Belongs to the class-I pyridoxal-phosphate-dependent aminotransferase family.</text>
</comment>
<dbReference type="InterPro" id="IPR004839">
    <property type="entry name" value="Aminotransferase_I/II_large"/>
</dbReference>
<dbReference type="InterPro" id="IPR015421">
    <property type="entry name" value="PyrdxlP-dep_Trfase_major"/>
</dbReference>
<dbReference type="GO" id="GO:0030170">
    <property type="term" value="F:pyridoxal phosphate binding"/>
    <property type="evidence" value="ECO:0007669"/>
    <property type="project" value="InterPro"/>
</dbReference>
<dbReference type="GO" id="GO:0005829">
    <property type="term" value="C:cytosol"/>
    <property type="evidence" value="ECO:0007669"/>
    <property type="project" value="TreeGrafter"/>
</dbReference>
<dbReference type="AlphaFoldDB" id="A0A916TRR9"/>
<dbReference type="PANTHER" id="PTHR11879">
    <property type="entry name" value="ASPARTATE AMINOTRANSFERASE"/>
    <property type="match status" value="1"/>
</dbReference>
<dbReference type="Proteomes" id="UP000608154">
    <property type="component" value="Unassembled WGS sequence"/>
</dbReference>
<evidence type="ECO:0000259" key="8">
    <source>
        <dbReference type="Pfam" id="PF00155"/>
    </source>
</evidence>
<organism evidence="9 10">
    <name type="scientific">Novosphingobium endophyticum</name>
    <dbReference type="NCBI Taxonomy" id="1955250"/>
    <lineage>
        <taxon>Bacteria</taxon>
        <taxon>Pseudomonadati</taxon>
        <taxon>Pseudomonadota</taxon>
        <taxon>Alphaproteobacteria</taxon>
        <taxon>Sphingomonadales</taxon>
        <taxon>Sphingomonadaceae</taxon>
        <taxon>Novosphingobium</taxon>
    </lineage>
</organism>
<dbReference type="Gene3D" id="3.40.640.10">
    <property type="entry name" value="Type I PLP-dependent aspartate aminotransferase-like (Major domain)"/>
    <property type="match status" value="1"/>
</dbReference>
<evidence type="ECO:0000256" key="2">
    <source>
        <dbReference type="ARBA" id="ARBA00007441"/>
    </source>
</evidence>
<dbReference type="PRINTS" id="PR00799">
    <property type="entry name" value="TRANSAMINASE"/>
</dbReference>
<keyword evidence="5" id="KW-0808">Transferase</keyword>
<evidence type="ECO:0000313" key="9">
    <source>
        <dbReference type="EMBL" id="GGB97573.1"/>
    </source>
</evidence>
<evidence type="ECO:0000256" key="3">
    <source>
        <dbReference type="ARBA" id="ARBA00011738"/>
    </source>
</evidence>
<evidence type="ECO:0000256" key="5">
    <source>
        <dbReference type="ARBA" id="ARBA00022679"/>
    </source>
</evidence>
<comment type="subunit">
    <text evidence="3">Homodimer.</text>
</comment>
<evidence type="ECO:0000313" key="10">
    <source>
        <dbReference type="Proteomes" id="UP000608154"/>
    </source>
</evidence>
<dbReference type="EMBL" id="BMHK01000007">
    <property type="protein sequence ID" value="GGB97573.1"/>
    <property type="molecule type" value="Genomic_DNA"/>
</dbReference>
<dbReference type="GO" id="GO:0004069">
    <property type="term" value="F:L-aspartate:2-oxoglutarate aminotransferase activity"/>
    <property type="evidence" value="ECO:0007669"/>
    <property type="project" value="TreeGrafter"/>
</dbReference>
<gene>
    <name evidence="9" type="primary">tatA</name>
    <name evidence="9" type="ORF">GCM10011494_15070</name>
</gene>
<dbReference type="Gene3D" id="3.90.1150.10">
    <property type="entry name" value="Aspartate Aminotransferase, domain 1"/>
    <property type="match status" value="1"/>
</dbReference>
<comment type="cofactor">
    <cofactor evidence="1">
        <name>pyridoxal 5'-phosphate</name>
        <dbReference type="ChEBI" id="CHEBI:597326"/>
    </cofactor>
</comment>
<dbReference type="PANTHER" id="PTHR11879:SF22">
    <property type="entry name" value="ASPARTATE AMINOTRANSFERASE, MITOCHONDRIAL"/>
    <property type="match status" value="1"/>
</dbReference>
<reference evidence="9" key="2">
    <citation type="submission" date="2020-09" db="EMBL/GenBank/DDBJ databases">
        <authorList>
            <person name="Sun Q."/>
            <person name="Zhou Y."/>
        </authorList>
    </citation>
    <scope>NUCLEOTIDE SEQUENCE</scope>
    <source>
        <strain evidence="9">CGMCC 1.15095</strain>
    </source>
</reference>
<feature type="coiled-coil region" evidence="7">
    <location>
        <begin position="343"/>
        <end position="370"/>
    </location>
</feature>
<dbReference type="Pfam" id="PF00155">
    <property type="entry name" value="Aminotran_1_2"/>
    <property type="match status" value="1"/>
</dbReference>
<dbReference type="NCBIfam" id="NF006719">
    <property type="entry name" value="PRK09257.1"/>
    <property type="match status" value="1"/>
</dbReference>
<sequence length="434" mass="46057">MKDRSFTAPALSITGTAGTQAAQFSRDPLLLPSAGKSKAAPAMLSNLQQQPADALLALIKLHNSDPRADKIDLGVGVYRTGQGETPVFGAIKAAEKKLVETQDSKAYLGPEGDMAFVEALMPYIFGKANPTMDGRIEGMQTPGGTGSLRLAIAMAKRAGVKRLIVGKPSWPNHNQICADLGLEVLEFSHATAEGTPDMNALRGAVAAAEGSDAILLHGCCHNPTGIDYSNDEWDEIAGLLAEKGILPIIDLAYQGLGNGMEEDAYGVRRVLAAVAEAIVCYSCDKNFGLYRDRVGALYCMAADKAELVKIMSNGHALARANWSQPPDHGGAAVRLILEDEALTAQWLDELDQMRERMRQVRAKLAEAGKTGGVDLSPIGGQNGLFSIIPFTPEQVQAMREKHGVYFAGSGRINVAGLTTGNIDRFIAAVADVTA</sequence>
<keyword evidence="4 9" id="KW-0032">Aminotransferase</keyword>
<reference evidence="9" key="1">
    <citation type="journal article" date="2014" name="Int. J. Syst. Evol. Microbiol.">
        <title>Complete genome sequence of Corynebacterium casei LMG S-19264T (=DSM 44701T), isolated from a smear-ripened cheese.</title>
        <authorList>
            <consortium name="US DOE Joint Genome Institute (JGI-PGF)"/>
            <person name="Walter F."/>
            <person name="Albersmeier A."/>
            <person name="Kalinowski J."/>
            <person name="Ruckert C."/>
        </authorList>
    </citation>
    <scope>NUCLEOTIDE SEQUENCE</scope>
    <source>
        <strain evidence="9">CGMCC 1.15095</strain>
    </source>
</reference>
<accession>A0A916TRR9</accession>
<name>A0A916TRR9_9SPHN</name>
<comment type="caution">
    <text evidence="9">The sequence shown here is derived from an EMBL/GenBank/DDBJ whole genome shotgun (WGS) entry which is preliminary data.</text>
</comment>
<keyword evidence="10" id="KW-1185">Reference proteome</keyword>
<dbReference type="InterPro" id="IPR015422">
    <property type="entry name" value="PyrdxlP-dep_Trfase_small"/>
</dbReference>
<evidence type="ECO:0000256" key="4">
    <source>
        <dbReference type="ARBA" id="ARBA00022576"/>
    </source>
</evidence>
<dbReference type="CDD" id="cd00609">
    <property type="entry name" value="AAT_like"/>
    <property type="match status" value="1"/>
</dbReference>
<feature type="domain" description="Aminotransferase class I/classII large" evidence="8">
    <location>
        <begin position="69"/>
        <end position="428"/>
    </location>
</feature>
<evidence type="ECO:0000256" key="6">
    <source>
        <dbReference type="ARBA" id="ARBA00022898"/>
    </source>
</evidence>
<evidence type="ECO:0000256" key="1">
    <source>
        <dbReference type="ARBA" id="ARBA00001933"/>
    </source>
</evidence>
<proteinExistence type="inferred from homology"/>
<dbReference type="SUPFAM" id="SSF53383">
    <property type="entry name" value="PLP-dependent transferases"/>
    <property type="match status" value="1"/>
</dbReference>
<protein>
    <submittedName>
        <fullName evidence="9">Tyrosine aminotransferase</fullName>
    </submittedName>
</protein>
<dbReference type="InterPro" id="IPR000796">
    <property type="entry name" value="Asp_trans"/>
</dbReference>
<dbReference type="GO" id="GO:0004838">
    <property type="term" value="F:L-tyrosine-2-oxoglutarate transaminase activity"/>
    <property type="evidence" value="ECO:0007669"/>
    <property type="project" value="TreeGrafter"/>
</dbReference>
<evidence type="ECO:0000256" key="7">
    <source>
        <dbReference type="SAM" id="Coils"/>
    </source>
</evidence>